<gene>
    <name evidence="1" type="ORF">MYCIT1_LOCUS1221</name>
</gene>
<keyword evidence="2" id="KW-1185">Reference proteome</keyword>
<name>A0AAD2GUQ8_9AGAR</name>
<dbReference type="AlphaFoldDB" id="A0AAD2GUQ8"/>
<proteinExistence type="predicted"/>
<comment type="caution">
    <text evidence="1">The sequence shown here is derived from an EMBL/GenBank/DDBJ whole genome shotgun (WGS) entry which is preliminary data.</text>
</comment>
<evidence type="ECO:0000313" key="1">
    <source>
        <dbReference type="EMBL" id="CAK5262472.1"/>
    </source>
</evidence>
<evidence type="ECO:0000313" key="2">
    <source>
        <dbReference type="Proteomes" id="UP001295794"/>
    </source>
</evidence>
<accession>A0AAD2GUQ8</accession>
<organism evidence="1 2">
    <name type="scientific">Mycena citricolor</name>
    <dbReference type="NCBI Taxonomy" id="2018698"/>
    <lineage>
        <taxon>Eukaryota</taxon>
        <taxon>Fungi</taxon>
        <taxon>Dikarya</taxon>
        <taxon>Basidiomycota</taxon>
        <taxon>Agaricomycotina</taxon>
        <taxon>Agaricomycetes</taxon>
        <taxon>Agaricomycetidae</taxon>
        <taxon>Agaricales</taxon>
        <taxon>Marasmiineae</taxon>
        <taxon>Mycenaceae</taxon>
        <taxon>Mycena</taxon>
    </lineage>
</organism>
<dbReference type="Proteomes" id="UP001295794">
    <property type="component" value="Unassembled WGS sequence"/>
</dbReference>
<reference evidence="1" key="1">
    <citation type="submission" date="2023-11" db="EMBL/GenBank/DDBJ databases">
        <authorList>
            <person name="De Vega J J."/>
            <person name="De Vega J J."/>
        </authorList>
    </citation>
    <scope>NUCLEOTIDE SEQUENCE</scope>
</reference>
<dbReference type="EMBL" id="CAVNYO010000018">
    <property type="protein sequence ID" value="CAK5262472.1"/>
    <property type="molecule type" value="Genomic_DNA"/>
</dbReference>
<protein>
    <submittedName>
        <fullName evidence="1">Uncharacterized protein</fullName>
    </submittedName>
</protein>
<sequence>MQTSPTSRTANNGIMDVQLTTVHLAEVRQLGESVCVAEGDEVDGVVHIDAERVLDRGFLPSAKTGRGDERAGVLAREGASGPQIAGVVPERLIRKHDISSSRHGDRSAAAG</sequence>